<keyword evidence="3" id="KW-1185">Reference proteome</keyword>
<evidence type="ECO:0000313" key="3">
    <source>
        <dbReference type="Proteomes" id="UP001596099"/>
    </source>
</evidence>
<protein>
    <recommendedName>
        <fullName evidence="1">DUF7344 domain-containing protein</fullName>
    </recommendedName>
</protein>
<name>A0ABD5RJU7_9EURY</name>
<organism evidence="2 3">
    <name type="scientific">Halomarina salina</name>
    <dbReference type="NCBI Taxonomy" id="1872699"/>
    <lineage>
        <taxon>Archaea</taxon>
        <taxon>Methanobacteriati</taxon>
        <taxon>Methanobacteriota</taxon>
        <taxon>Stenosarchaea group</taxon>
        <taxon>Halobacteria</taxon>
        <taxon>Halobacteriales</taxon>
        <taxon>Natronomonadaceae</taxon>
        <taxon>Halomarina</taxon>
    </lineage>
</organism>
<dbReference type="Pfam" id="PF24035">
    <property type="entry name" value="DUF7344"/>
    <property type="match status" value="1"/>
</dbReference>
<gene>
    <name evidence="2" type="ORF">ACFPYI_06030</name>
</gene>
<evidence type="ECO:0000259" key="1">
    <source>
        <dbReference type="Pfam" id="PF24035"/>
    </source>
</evidence>
<proteinExistence type="predicted"/>
<dbReference type="RefSeq" id="WP_247413803.1">
    <property type="nucleotide sequence ID" value="NZ_JBHSQH010000001.1"/>
</dbReference>
<dbReference type="InterPro" id="IPR055768">
    <property type="entry name" value="DUF7344"/>
</dbReference>
<reference evidence="2 3" key="1">
    <citation type="journal article" date="2019" name="Int. J. Syst. Evol. Microbiol.">
        <title>The Global Catalogue of Microorganisms (GCM) 10K type strain sequencing project: providing services to taxonomists for standard genome sequencing and annotation.</title>
        <authorList>
            <consortium name="The Broad Institute Genomics Platform"/>
            <consortium name="The Broad Institute Genome Sequencing Center for Infectious Disease"/>
            <person name="Wu L."/>
            <person name="Ma J."/>
        </authorList>
    </citation>
    <scope>NUCLEOTIDE SEQUENCE [LARGE SCALE GENOMIC DNA]</scope>
    <source>
        <strain evidence="2 3">CGMCC 1.12543</strain>
    </source>
</reference>
<feature type="domain" description="DUF7344" evidence="1">
    <location>
        <begin position="2"/>
        <end position="65"/>
    </location>
</feature>
<comment type="caution">
    <text evidence="2">The sequence shown here is derived from an EMBL/GenBank/DDBJ whole genome shotgun (WGS) entry which is preliminary data.</text>
</comment>
<dbReference type="Proteomes" id="UP001596099">
    <property type="component" value="Unassembled WGS sequence"/>
</dbReference>
<dbReference type="EMBL" id="JBHSQH010000001">
    <property type="protein sequence ID" value="MFC5970887.1"/>
    <property type="molecule type" value="Genomic_DNA"/>
</dbReference>
<accession>A0ABD5RJU7</accession>
<dbReference type="AlphaFoldDB" id="A0ABD5RJU7"/>
<sequence>MRRRFVLNDLLTHIHPVPVYDLTDRMLAWGVEHGVEDVESARFEDLREDLAEVHLPRLEAAGLVESVDGERYTLTESAMELEAVERDLDQKSTVRSAD</sequence>
<evidence type="ECO:0000313" key="2">
    <source>
        <dbReference type="EMBL" id="MFC5970887.1"/>
    </source>
</evidence>